<dbReference type="AlphaFoldDB" id="A0A2X4RQE7"/>
<feature type="transmembrane region" description="Helical" evidence="1">
    <location>
        <begin position="12"/>
        <end position="36"/>
    </location>
</feature>
<evidence type="ECO:0000313" key="3">
    <source>
        <dbReference type="EMBL" id="SQI01158.1"/>
    </source>
</evidence>
<evidence type="ECO:0000313" key="5">
    <source>
        <dbReference type="Proteomes" id="UP000594905"/>
    </source>
</evidence>
<evidence type="ECO:0000256" key="1">
    <source>
        <dbReference type="SAM" id="Phobius"/>
    </source>
</evidence>
<dbReference type="Proteomes" id="UP000249264">
    <property type="component" value="Chromosome 1"/>
</dbReference>
<accession>A0A2X4RQE7</accession>
<keyword evidence="1" id="KW-1133">Transmembrane helix</keyword>
<name>A0A2X4RQE7_9CORY</name>
<dbReference type="KEGG" id="cmin:NCTC10288_02489"/>
<proteinExistence type="predicted"/>
<reference evidence="3 4" key="1">
    <citation type="submission" date="2018-06" db="EMBL/GenBank/DDBJ databases">
        <authorList>
            <consortium name="Pathogen Informatics"/>
            <person name="Doyle S."/>
        </authorList>
    </citation>
    <scope>NUCLEOTIDE SEQUENCE [LARGE SCALE GENOMIC DNA]</scope>
    <source>
        <strain evidence="3 4">NCTC10288</strain>
    </source>
</reference>
<dbReference type="EMBL" id="LS483460">
    <property type="protein sequence ID" value="SQI01158.1"/>
    <property type="molecule type" value="Genomic_DNA"/>
</dbReference>
<dbReference type="RefSeq" id="WP_039673018.1">
    <property type="nucleotide sequence ID" value="NZ_CP065689.1"/>
</dbReference>
<feature type="transmembrane region" description="Helical" evidence="1">
    <location>
        <begin position="79"/>
        <end position="96"/>
    </location>
</feature>
<gene>
    <name evidence="2" type="ORF">I6G51_02110</name>
    <name evidence="3" type="ORF">NCTC10288_02489</name>
</gene>
<dbReference type="GeneID" id="70784346"/>
<keyword evidence="1" id="KW-0812">Transmembrane</keyword>
<keyword evidence="5" id="KW-1185">Reference proteome</keyword>
<dbReference type="STRING" id="38301.NX84_01495"/>
<evidence type="ECO:0000313" key="2">
    <source>
        <dbReference type="EMBL" id="QPS60033.1"/>
    </source>
</evidence>
<keyword evidence="1" id="KW-0472">Membrane</keyword>
<sequence>MFGPASTQPPRLIDFAVLRLPLVEVVFVGLLVNLFFEDMQGTEAASGFVALFVAIPALLFLGIAYLISLPMQRRKVNDFRVDAVFLVVGAIGLAGWGGQYFIALPLACCLPVGLSALIRRFIAFLLWKAGKAPQLPAGKDAEN</sequence>
<organism evidence="3 4">
    <name type="scientific">Corynebacterium minutissimum</name>
    <dbReference type="NCBI Taxonomy" id="38301"/>
    <lineage>
        <taxon>Bacteria</taxon>
        <taxon>Bacillati</taxon>
        <taxon>Actinomycetota</taxon>
        <taxon>Actinomycetes</taxon>
        <taxon>Mycobacteriales</taxon>
        <taxon>Corynebacteriaceae</taxon>
        <taxon>Corynebacterium</taxon>
    </lineage>
</organism>
<feature type="transmembrane region" description="Helical" evidence="1">
    <location>
        <begin position="48"/>
        <end position="67"/>
    </location>
</feature>
<protein>
    <submittedName>
        <fullName evidence="3">Uncharacterized protein</fullName>
    </submittedName>
</protein>
<dbReference type="EMBL" id="CP065689">
    <property type="protein sequence ID" value="QPS60033.1"/>
    <property type="molecule type" value="Genomic_DNA"/>
</dbReference>
<dbReference type="OrthoDB" id="4421284at2"/>
<evidence type="ECO:0000313" key="4">
    <source>
        <dbReference type="Proteomes" id="UP000249264"/>
    </source>
</evidence>
<dbReference type="Proteomes" id="UP000594905">
    <property type="component" value="Chromosome"/>
</dbReference>
<reference evidence="2 5" key="2">
    <citation type="submission" date="2020-12" db="EMBL/GenBank/DDBJ databases">
        <title>FDA dAtabase for Regulatory Grade micrObial Sequences (FDA-ARGOS): Supporting development and validation of Infectious Disease Dx tests.</title>
        <authorList>
            <person name="Sproer C."/>
            <person name="Gronow S."/>
            <person name="Severitt S."/>
            <person name="Schroder I."/>
            <person name="Tallon L."/>
            <person name="Sadzewicz L."/>
            <person name="Zhao X."/>
            <person name="Boylan J."/>
            <person name="Ott S."/>
            <person name="Bowen H."/>
            <person name="Vavikolanu K."/>
            <person name="Mehta A."/>
            <person name="Aluvathingal J."/>
            <person name="Nadendla S."/>
            <person name="Lowell S."/>
            <person name="Myers T."/>
            <person name="Yan Y."/>
            <person name="Sichtig H."/>
        </authorList>
    </citation>
    <scope>NUCLEOTIDE SEQUENCE [LARGE SCALE GENOMIC DNA]</scope>
    <source>
        <strain evidence="2 5">FDAARGOS_894</strain>
    </source>
</reference>